<dbReference type="GO" id="GO:0004252">
    <property type="term" value="F:serine-type endopeptidase activity"/>
    <property type="evidence" value="ECO:0007669"/>
    <property type="project" value="InterPro"/>
</dbReference>
<dbReference type="Proteomes" id="UP000499080">
    <property type="component" value="Unassembled WGS sequence"/>
</dbReference>
<sequence>MCTTALIQEGLRALSPLDTWHEGQDNLTDARTDVRSFMSRRTACTSFQAAILEKSLELYVCGGSLVDEYWVLTAAHCVDDYTSSRFLKVRLGEHDVSTSSERYPHEEFDVSQIVLHPRFNFNIPRSAPFNFQFTNFFQPIRILCESSYPQCLSSIEAYL</sequence>
<dbReference type="AlphaFoldDB" id="A0A4Y2WZ84"/>
<dbReference type="SUPFAM" id="SSF50494">
    <property type="entry name" value="Trypsin-like serine proteases"/>
    <property type="match status" value="1"/>
</dbReference>
<evidence type="ECO:0000259" key="2">
    <source>
        <dbReference type="PROSITE" id="PS50240"/>
    </source>
</evidence>
<dbReference type="OrthoDB" id="5918597at2759"/>
<organism evidence="3 4">
    <name type="scientific">Araneus ventricosus</name>
    <name type="common">Orbweaver spider</name>
    <name type="synonym">Epeira ventricosa</name>
    <dbReference type="NCBI Taxonomy" id="182803"/>
    <lineage>
        <taxon>Eukaryota</taxon>
        <taxon>Metazoa</taxon>
        <taxon>Ecdysozoa</taxon>
        <taxon>Arthropoda</taxon>
        <taxon>Chelicerata</taxon>
        <taxon>Arachnida</taxon>
        <taxon>Araneae</taxon>
        <taxon>Araneomorphae</taxon>
        <taxon>Entelegynae</taxon>
        <taxon>Araneoidea</taxon>
        <taxon>Araneidae</taxon>
        <taxon>Araneus</taxon>
    </lineage>
</organism>
<dbReference type="GO" id="GO:0006508">
    <property type="term" value="P:proteolysis"/>
    <property type="evidence" value="ECO:0007669"/>
    <property type="project" value="InterPro"/>
</dbReference>
<feature type="domain" description="Peptidase S1" evidence="2">
    <location>
        <begin position="47"/>
        <end position="159"/>
    </location>
</feature>
<comment type="caution">
    <text evidence="3">The sequence shown here is derived from an EMBL/GenBank/DDBJ whole genome shotgun (WGS) entry which is preliminary data.</text>
</comment>
<gene>
    <name evidence="3" type="ORF">AVEN_14611_1</name>
</gene>
<dbReference type="InterPro" id="IPR009003">
    <property type="entry name" value="Peptidase_S1_PA"/>
</dbReference>
<dbReference type="FunFam" id="2.40.10.10:FF:000068">
    <property type="entry name" value="transmembrane protease serine 2"/>
    <property type="match status" value="1"/>
</dbReference>
<protein>
    <recommendedName>
        <fullName evidence="2">Peptidase S1 domain-containing protein</fullName>
    </recommendedName>
</protein>
<dbReference type="InterPro" id="IPR043504">
    <property type="entry name" value="Peptidase_S1_PA_chymotrypsin"/>
</dbReference>
<dbReference type="PROSITE" id="PS50240">
    <property type="entry name" value="TRYPSIN_DOM"/>
    <property type="match status" value="1"/>
</dbReference>
<dbReference type="PANTHER" id="PTHR24258:SF129">
    <property type="entry name" value="LP15124P-RELATED"/>
    <property type="match status" value="1"/>
</dbReference>
<dbReference type="InterPro" id="IPR001254">
    <property type="entry name" value="Trypsin_dom"/>
</dbReference>
<keyword evidence="1" id="KW-1015">Disulfide bond</keyword>
<accession>A0A4Y2WZ84</accession>
<reference evidence="3 4" key="1">
    <citation type="journal article" date="2019" name="Sci. Rep.">
        <title>Orb-weaving spider Araneus ventricosus genome elucidates the spidroin gene catalogue.</title>
        <authorList>
            <person name="Kono N."/>
            <person name="Nakamura H."/>
            <person name="Ohtoshi R."/>
            <person name="Moran D.A.P."/>
            <person name="Shinohara A."/>
            <person name="Yoshida Y."/>
            <person name="Fujiwara M."/>
            <person name="Mori M."/>
            <person name="Tomita M."/>
            <person name="Arakawa K."/>
        </authorList>
    </citation>
    <scope>NUCLEOTIDE SEQUENCE [LARGE SCALE GENOMIC DNA]</scope>
</reference>
<evidence type="ECO:0000256" key="1">
    <source>
        <dbReference type="ARBA" id="ARBA00023157"/>
    </source>
</evidence>
<dbReference type="PANTHER" id="PTHR24258">
    <property type="entry name" value="SERINE PROTEASE-RELATED"/>
    <property type="match status" value="1"/>
</dbReference>
<dbReference type="EMBL" id="BGPR01067873">
    <property type="protein sequence ID" value="GBO41964.1"/>
    <property type="molecule type" value="Genomic_DNA"/>
</dbReference>
<dbReference type="InterPro" id="IPR018114">
    <property type="entry name" value="TRYPSIN_HIS"/>
</dbReference>
<dbReference type="Gene3D" id="2.40.10.10">
    <property type="entry name" value="Trypsin-like serine proteases"/>
    <property type="match status" value="1"/>
</dbReference>
<dbReference type="PROSITE" id="PS00134">
    <property type="entry name" value="TRYPSIN_HIS"/>
    <property type="match status" value="1"/>
</dbReference>
<dbReference type="Pfam" id="PF00089">
    <property type="entry name" value="Trypsin"/>
    <property type="match status" value="1"/>
</dbReference>
<evidence type="ECO:0000313" key="3">
    <source>
        <dbReference type="EMBL" id="GBO41964.1"/>
    </source>
</evidence>
<evidence type="ECO:0000313" key="4">
    <source>
        <dbReference type="Proteomes" id="UP000499080"/>
    </source>
</evidence>
<name>A0A4Y2WZ84_ARAVE</name>
<proteinExistence type="predicted"/>
<keyword evidence="4" id="KW-1185">Reference proteome</keyword>